<dbReference type="AlphaFoldDB" id="A0A6A7AGS2"/>
<reference evidence="2" key="1">
    <citation type="journal article" date="2020" name="Stud. Mycol.">
        <title>101 Dothideomycetes genomes: a test case for predicting lifestyles and emergence of pathogens.</title>
        <authorList>
            <person name="Haridas S."/>
            <person name="Albert R."/>
            <person name="Binder M."/>
            <person name="Bloem J."/>
            <person name="Labutti K."/>
            <person name="Salamov A."/>
            <person name="Andreopoulos B."/>
            <person name="Baker S."/>
            <person name="Barry K."/>
            <person name="Bills G."/>
            <person name="Bluhm B."/>
            <person name="Cannon C."/>
            <person name="Castanera R."/>
            <person name="Culley D."/>
            <person name="Daum C."/>
            <person name="Ezra D."/>
            <person name="Gonzalez J."/>
            <person name="Henrissat B."/>
            <person name="Kuo A."/>
            <person name="Liang C."/>
            <person name="Lipzen A."/>
            <person name="Lutzoni F."/>
            <person name="Magnuson J."/>
            <person name="Mondo S."/>
            <person name="Nolan M."/>
            <person name="Ohm R."/>
            <person name="Pangilinan J."/>
            <person name="Park H.-J."/>
            <person name="Ramirez L."/>
            <person name="Alfaro M."/>
            <person name="Sun H."/>
            <person name="Tritt A."/>
            <person name="Yoshinaga Y."/>
            <person name="Zwiers L.-H."/>
            <person name="Turgeon B."/>
            <person name="Goodwin S."/>
            <person name="Spatafora J."/>
            <person name="Crous P."/>
            <person name="Grigoriev I."/>
        </authorList>
    </citation>
    <scope>NUCLEOTIDE SEQUENCE</scope>
    <source>
        <strain evidence="2">CBS 113818</strain>
    </source>
</reference>
<evidence type="ECO:0000256" key="1">
    <source>
        <dbReference type="SAM" id="SignalP"/>
    </source>
</evidence>
<gene>
    <name evidence="2" type="ORF">CC86DRAFT_462282</name>
</gene>
<keyword evidence="3" id="KW-1185">Reference proteome</keyword>
<dbReference type="EMBL" id="MU006217">
    <property type="protein sequence ID" value="KAF2831869.1"/>
    <property type="molecule type" value="Genomic_DNA"/>
</dbReference>
<accession>A0A6A7AGS2</accession>
<name>A0A6A7AGS2_9PLEO</name>
<sequence>MKTKHSLLVAVAAVSTHAYLARNDCGVTKSFATTNGCGVEYGGTWIECTTVMTGMPSFTVPECTATVSSGVTASVLSAITPAPTLNLPYPGNATRCQPLVIYTMTVASCGGMREKYGTCFDTCSGEPTLSAPSCTLPPVVARITNNGTLPMSTPSPSLREELDVCVERPYLCAPKGW</sequence>
<evidence type="ECO:0000313" key="2">
    <source>
        <dbReference type="EMBL" id="KAF2831869.1"/>
    </source>
</evidence>
<feature type="signal peptide" evidence="1">
    <location>
        <begin position="1"/>
        <end position="18"/>
    </location>
</feature>
<organism evidence="2 3">
    <name type="scientific">Ophiobolus disseminans</name>
    <dbReference type="NCBI Taxonomy" id="1469910"/>
    <lineage>
        <taxon>Eukaryota</taxon>
        <taxon>Fungi</taxon>
        <taxon>Dikarya</taxon>
        <taxon>Ascomycota</taxon>
        <taxon>Pezizomycotina</taxon>
        <taxon>Dothideomycetes</taxon>
        <taxon>Pleosporomycetidae</taxon>
        <taxon>Pleosporales</taxon>
        <taxon>Pleosporineae</taxon>
        <taxon>Phaeosphaeriaceae</taxon>
        <taxon>Ophiobolus</taxon>
    </lineage>
</organism>
<proteinExistence type="predicted"/>
<dbReference type="OrthoDB" id="3924764at2759"/>
<keyword evidence="1" id="KW-0732">Signal</keyword>
<evidence type="ECO:0000313" key="3">
    <source>
        <dbReference type="Proteomes" id="UP000799424"/>
    </source>
</evidence>
<feature type="chain" id="PRO_5025612469" evidence="1">
    <location>
        <begin position="19"/>
        <end position="177"/>
    </location>
</feature>
<protein>
    <submittedName>
        <fullName evidence="2">Uncharacterized protein</fullName>
    </submittedName>
</protein>
<dbReference type="Proteomes" id="UP000799424">
    <property type="component" value="Unassembled WGS sequence"/>
</dbReference>